<feature type="region of interest" description="Disordered" evidence="1">
    <location>
        <begin position="1"/>
        <end position="20"/>
    </location>
</feature>
<dbReference type="AlphaFoldDB" id="A0AAD2Q351"/>
<dbReference type="Proteomes" id="UP001295794">
    <property type="component" value="Unassembled WGS sequence"/>
</dbReference>
<keyword evidence="3" id="KW-1185">Reference proteome</keyword>
<reference evidence="2" key="1">
    <citation type="submission" date="2023-11" db="EMBL/GenBank/DDBJ databases">
        <authorList>
            <person name="De Vega J J."/>
            <person name="De Vega J J."/>
        </authorList>
    </citation>
    <scope>NUCLEOTIDE SEQUENCE</scope>
</reference>
<evidence type="ECO:0000313" key="2">
    <source>
        <dbReference type="EMBL" id="CAK5270893.1"/>
    </source>
</evidence>
<proteinExistence type="predicted"/>
<name>A0AAD2Q351_9AGAR</name>
<comment type="caution">
    <text evidence="2">The sequence shown here is derived from an EMBL/GenBank/DDBJ whole genome shotgun (WGS) entry which is preliminary data.</text>
</comment>
<feature type="compositionally biased region" description="Basic residues" evidence="1">
    <location>
        <begin position="1"/>
        <end position="14"/>
    </location>
</feature>
<gene>
    <name evidence="2" type="ORF">MYCIT1_LOCUS15670</name>
</gene>
<organism evidence="2 3">
    <name type="scientific">Mycena citricolor</name>
    <dbReference type="NCBI Taxonomy" id="2018698"/>
    <lineage>
        <taxon>Eukaryota</taxon>
        <taxon>Fungi</taxon>
        <taxon>Dikarya</taxon>
        <taxon>Basidiomycota</taxon>
        <taxon>Agaricomycotina</taxon>
        <taxon>Agaricomycetes</taxon>
        <taxon>Agaricomycetidae</taxon>
        <taxon>Agaricales</taxon>
        <taxon>Marasmiineae</taxon>
        <taxon>Mycenaceae</taxon>
        <taxon>Mycena</taxon>
    </lineage>
</organism>
<sequence>MVLRKARPRNRHTVYKQGARVSEETSDVPSLFLSRDPSLSAAAHAPSLLPTTMCTHAAASQTAVSVSEDGSRSHHAITEVVLPKSFSSGPQCCSCGWRGGGHAWKCPFNPETCA</sequence>
<protein>
    <submittedName>
        <fullName evidence="2">Uncharacterized protein</fullName>
    </submittedName>
</protein>
<accession>A0AAD2Q351</accession>
<evidence type="ECO:0000256" key="1">
    <source>
        <dbReference type="SAM" id="MobiDB-lite"/>
    </source>
</evidence>
<dbReference type="EMBL" id="CAVNYO010000169">
    <property type="protein sequence ID" value="CAK5270893.1"/>
    <property type="molecule type" value="Genomic_DNA"/>
</dbReference>
<evidence type="ECO:0000313" key="3">
    <source>
        <dbReference type="Proteomes" id="UP001295794"/>
    </source>
</evidence>